<reference evidence="3" key="1">
    <citation type="submission" date="2021-02" db="EMBL/GenBank/DDBJ databases">
        <authorList>
            <person name="Nowell W R."/>
        </authorList>
    </citation>
    <scope>NUCLEOTIDE SEQUENCE</scope>
</reference>
<dbReference type="Proteomes" id="UP000682733">
    <property type="component" value="Unassembled WGS sequence"/>
</dbReference>
<feature type="non-terminal residue" evidence="3">
    <location>
        <position position="90"/>
    </location>
</feature>
<sequence>MENNRSTIKPSKIVASNNTTASTSTVKNENSINNKQTQPSSLNTIMDSSTKKQITTGTTNDELKKVEKTTTPKQFTPSTSSLNTTKTATP</sequence>
<evidence type="ECO:0000313" key="4">
    <source>
        <dbReference type="Proteomes" id="UP000682733"/>
    </source>
</evidence>
<dbReference type="EMBL" id="CAJNOK010074385">
    <property type="protein sequence ID" value="CAF1670639.1"/>
    <property type="molecule type" value="Genomic_DNA"/>
</dbReference>
<accession>A0A8S2Y7G7</accession>
<organism evidence="3 4">
    <name type="scientific">Didymodactylos carnosus</name>
    <dbReference type="NCBI Taxonomy" id="1234261"/>
    <lineage>
        <taxon>Eukaryota</taxon>
        <taxon>Metazoa</taxon>
        <taxon>Spiralia</taxon>
        <taxon>Gnathifera</taxon>
        <taxon>Rotifera</taxon>
        <taxon>Eurotatoria</taxon>
        <taxon>Bdelloidea</taxon>
        <taxon>Philodinida</taxon>
        <taxon>Philodinidae</taxon>
        <taxon>Didymodactylos</taxon>
    </lineage>
</organism>
<dbReference type="AlphaFoldDB" id="A0A8S2Y7G7"/>
<proteinExistence type="predicted"/>
<feature type="region of interest" description="Disordered" evidence="1">
    <location>
        <begin position="1"/>
        <end position="90"/>
    </location>
</feature>
<feature type="compositionally biased region" description="Basic and acidic residues" evidence="1">
    <location>
        <begin position="61"/>
        <end position="70"/>
    </location>
</feature>
<feature type="compositionally biased region" description="Polar residues" evidence="1">
    <location>
        <begin position="26"/>
        <end position="60"/>
    </location>
</feature>
<evidence type="ECO:0000313" key="3">
    <source>
        <dbReference type="EMBL" id="CAF4543974.1"/>
    </source>
</evidence>
<evidence type="ECO:0000256" key="1">
    <source>
        <dbReference type="SAM" id="MobiDB-lite"/>
    </source>
</evidence>
<comment type="caution">
    <text evidence="3">The sequence shown here is derived from an EMBL/GenBank/DDBJ whole genome shotgun (WGS) entry which is preliminary data.</text>
</comment>
<gene>
    <name evidence="2" type="ORF">OVA965_LOCUS45707</name>
    <name evidence="3" type="ORF">TMI583_LOCUS49445</name>
</gene>
<dbReference type="EMBL" id="CAJOBA010107887">
    <property type="protein sequence ID" value="CAF4543974.1"/>
    <property type="molecule type" value="Genomic_DNA"/>
</dbReference>
<name>A0A8S2Y7G7_9BILA</name>
<protein>
    <submittedName>
        <fullName evidence="3">Uncharacterized protein</fullName>
    </submittedName>
</protein>
<feature type="compositionally biased region" description="Low complexity" evidence="1">
    <location>
        <begin position="15"/>
        <end position="25"/>
    </location>
</feature>
<dbReference type="Proteomes" id="UP000677228">
    <property type="component" value="Unassembled WGS sequence"/>
</dbReference>
<evidence type="ECO:0000313" key="2">
    <source>
        <dbReference type="EMBL" id="CAF1670639.1"/>
    </source>
</evidence>
<feature type="compositionally biased region" description="Polar residues" evidence="1">
    <location>
        <begin position="71"/>
        <end position="90"/>
    </location>
</feature>